<keyword evidence="2" id="KW-0012">Acyltransferase</keyword>
<protein>
    <submittedName>
        <fullName evidence="4">GNAT family N-acetyltransferase</fullName>
    </submittedName>
</protein>
<proteinExistence type="predicted"/>
<keyword evidence="5" id="KW-1185">Reference proteome</keyword>
<dbReference type="Gene3D" id="3.40.630.30">
    <property type="match status" value="1"/>
</dbReference>
<dbReference type="AlphaFoldDB" id="A0A3S2WW38"/>
<sequence length="161" mass="17416">MQPITVLEVDPQGSDALSLLREAAVEARALYPELIEQDAPWPTNGPNPEGGVYLVAYQGRSPVGCGALRPLEPGVAEVRRVFVTRPGRRCGVARLVLRELVVRARGLGYTALRLETGYKQDPAIKLYESAGFGRIEPFGAYAGDPTSVCFHKDIGHKEGDA</sequence>
<dbReference type="CDD" id="cd04301">
    <property type="entry name" value="NAT_SF"/>
    <property type="match status" value="1"/>
</dbReference>
<keyword evidence="1 4" id="KW-0808">Transferase</keyword>
<evidence type="ECO:0000313" key="4">
    <source>
        <dbReference type="EMBL" id="RVT47217.1"/>
    </source>
</evidence>
<dbReference type="GO" id="GO:0016747">
    <property type="term" value="F:acyltransferase activity, transferring groups other than amino-acyl groups"/>
    <property type="evidence" value="ECO:0007669"/>
    <property type="project" value="InterPro"/>
</dbReference>
<evidence type="ECO:0000256" key="2">
    <source>
        <dbReference type="ARBA" id="ARBA00023315"/>
    </source>
</evidence>
<name>A0A3S2WW38_9BURK</name>
<evidence type="ECO:0000313" key="5">
    <source>
        <dbReference type="Proteomes" id="UP000288178"/>
    </source>
</evidence>
<dbReference type="PROSITE" id="PS51186">
    <property type="entry name" value="GNAT"/>
    <property type="match status" value="1"/>
</dbReference>
<gene>
    <name evidence="4" type="ORF">ENE75_24355</name>
</gene>
<organism evidence="4 5">
    <name type="scientific">Rubrivivax albus</name>
    <dbReference type="NCBI Taxonomy" id="2499835"/>
    <lineage>
        <taxon>Bacteria</taxon>
        <taxon>Pseudomonadati</taxon>
        <taxon>Pseudomonadota</taxon>
        <taxon>Betaproteobacteria</taxon>
        <taxon>Burkholderiales</taxon>
        <taxon>Sphaerotilaceae</taxon>
        <taxon>Rubrivivax</taxon>
    </lineage>
</organism>
<dbReference type="PANTHER" id="PTHR43877">
    <property type="entry name" value="AMINOALKYLPHOSPHONATE N-ACETYLTRANSFERASE-RELATED-RELATED"/>
    <property type="match status" value="1"/>
</dbReference>
<dbReference type="Proteomes" id="UP000288178">
    <property type="component" value="Unassembled WGS sequence"/>
</dbReference>
<dbReference type="PANTHER" id="PTHR43877:SF2">
    <property type="entry name" value="AMINOALKYLPHOSPHONATE N-ACETYLTRANSFERASE-RELATED"/>
    <property type="match status" value="1"/>
</dbReference>
<dbReference type="InterPro" id="IPR050832">
    <property type="entry name" value="Bact_Acetyltransf"/>
</dbReference>
<dbReference type="Pfam" id="PF00583">
    <property type="entry name" value="Acetyltransf_1"/>
    <property type="match status" value="1"/>
</dbReference>
<dbReference type="SUPFAM" id="SSF55729">
    <property type="entry name" value="Acyl-CoA N-acyltransferases (Nat)"/>
    <property type="match status" value="1"/>
</dbReference>
<dbReference type="EMBL" id="SACT01000022">
    <property type="protein sequence ID" value="RVT47217.1"/>
    <property type="molecule type" value="Genomic_DNA"/>
</dbReference>
<evidence type="ECO:0000259" key="3">
    <source>
        <dbReference type="PROSITE" id="PS51186"/>
    </source>
</evidence>
<dbReference type="RefSeq" id="WP_128201658.1">
    <property type="nucleotide sequence ID" value="NZ_SACT01000022.1"/>
</dbReference>
<accession>A0A3S2WW38</accession>
<feature type="domain" description="N-acetyltransferase" evidence="3">
    <location>
        <begin position="4"/>
        <end position="155"/>
    </location>
</feature>
<dbReference type="InterPro" id="IPR016181">
    <property type="entry name" value="Acyl_CoA_acyltransferase"/>
</dbReference>
<reference evidence="4 5" key="1">
    <citation type="submission" date="2019-01" db="EMBL/GenBank/DDBJ databases">
        <authorList>
            <person name="Chen W.-M."/>
        </authorList>
    </citation>
    <scope>NUCLEOTIDE SEQUENCE [LARGE SCALE GENOMIC DNA]</scope>
    <source>
        <strain evidence="4 5">ICH-3</strain>
    </source>
</reference>
<dbReference type="InterPro" id="IPR000182">
    <property type="entry name" value="GNAT_dom"/>
</dbReference>
<evidence type="ECO:0000256" key="1">
    <source>
        <dbReference type="ARBA" id="ARBA00022679"/>
    </source>
</evidence>
<comment type="caution">
    <text evidence="4">The sequence shown here is derived from an EMBL/GenBank/DDBJ whole genome shotgun (WGS) entry which is preliminary data.</text>
</comment>